<dbReference type="NCBIfam" id="TIGR00632">
    <property type="entry name" value="vsr"/>
    <property type="match status" value="1"/>
</dbReference>
<comment type="function">
    <text evidence="6">May nick specific sequences that contain T:G mispairs resulting from m5C-deamination.</text>
</comment>
<keyword evidence="1 6" id="KW-0540">Nuclease</keyword>
<feature type="compositionally biased region" description="Basic and acidic residues" evidence="7">
    <location>
        <begin position="10"/>
        <end position="21"/>
    </location>
</feature>
<evidence type="ECO:0000313" key="9">
    <source>
        <dbReference type="Proteomes" id="UP000070107"/>
    </source>
</evidence>
<evidence type="ECO:0000256" key="3">
    <source>
        <dbReference type="ARBA" id="ARBA00022763"/>
    </source>
</evidence>
<gene>
    <name evidence="8" type="ORF">ATN84_25235</name>
</gene>
<dbReference type="AlphaFoldDB" id="A0A135HXG6"/>
<dbReference type="InterPro" id="IPR004603">
    <property type="entry name" value="DNA_mismatch_endonuc_vsr"/>
</dbReference>
<evidence type="ECO:0000256" key="6">
    <source>
        <dbReference type="PIRNR" id="PIRNR018267"/>
    </source>
</evidence>
<evidence type="ECO:0000256" key="7">
    <source>
        <dbReference type="SAM" id="MobiDB-lite"/>
    </source>
</evidence>
<dbReference type="EMBL" id="LNTU01000011">
    <property type="protein sequence ID" value="KXF77848.1"/>
    <property type="molecule type" value="Genomic_DNA"/>
</dbReference>
<keyword evidence="2 6" id="KW-0255">Endonuclease</keyword>
<dbReference type="PIRSF" id="PIRSF018267">
    <property type="entry name" value="VSR_endonuc"/>
    <property type="match status" value="1"/>
</dbReference>
<dbReference type="GO" id="GO:0004519">
    <property type="term" value="F:endonuclease activity"/>
    <property type="evidence" value="ECO:0007669"/>
    <property type="project" value="UniProtKB-KW"/>
</dbReference>
<protein>
    <recommendedName>
        <fullName evidence="6">Very short patch repair endonuclease</fullName>
        <ecNumber evidence="6">3.1.-.-</ecNumber>
    </recommendedName>
</protein>
<comment type="similarity">
    <text evidence="6">Belongs to the vsr family.</text>
</comment>
<name>A0A135HXG6_9HYPH</name>
<dbReference type="REBASE" id="149417">
    <property type="entry name" value="V.PdeA3EORF25230P"/>
</dbReference>
<dbReference type="EC" id="3.1.-.-" evidence="6"/>
<proteinExistence type="inferred from homology"/>
<sequence length="146" mass="16959">MTDTLSPSARSERMSRVRGRDTKPELRVRRLLHSLGYRFRLHRRDLPGSPDIVLSRHRAVILVHGCFWHRHDDPNCRLARMPKSRLDFWGPKLASNQVRDERVRQSLIALGWRVLVIWECEVKDEEKLRNEIVGFLAGKGANGASD</sequence>
<dbReference type="CDD" id="cd00221">
    <property type="entry name" value="Vsr"/>
    <property type="match status" value="1"/>
</dbReference>
<dbReference type="GO" id="GO:0006298">
    <property type="term" value="P:mismatch repair"/>
    <property type="evidence" value="ECO:0007669"/>
    <property type="project" value="UniProtKB-UniRule"/>
</dbReference>
<evidence type="ECO:0000256" key="1">
    <source>
        <dbReference type="ARBA" id="ARBA00022722"/>
    </source>
</evidence>
<organism evidence="8 9">
    <name type="scientific">Paramesorhizobium deserti</name>
    <dbReference type="NCBI Taxonomy" id="1494590"/>
    <lineage>
        <taxon>Bacteria</taxon>
        <taxon>Pseudomonadati</taxon>
        <taxon>Pseudomonadota</taxon>
        <taxon>Alphaproteobacteria</taxon>
        <taxon>Hyphomicrobiales</taxon>
        <taxon>Phyllobacteriaceae</taxon>
        <taxon>Paramesorhizobium</taxon>
    </lineage>
</organism>
<accession>A0A135HXG6</accession>
<dbReference type="STRING" id="1494590.ATN84_25235"/>
<keyword evidence="5 6" id="KW-0234">DNA repair</keyword>
<dbReference type="Pfam" id="PF03852">
    <property type="entry name" value="Vsr"/>
    <property type="match status" value="1"/>
</dbReference>
<dbReference type="GO" id="GO:0016787">
    <property type="term" value="F:hydrolase activity"/>
    <property type="evidence" value="ECO:0007669"/>
    <property type="project" value="UniProtKB-KW"/>
</dbReference>
<keyword evidence="4 6" id="KW-0378">Hydrolase</keyword>
<evidence type="ECO:0000256" key="4">
    <source>
        <dbReference type="ARBA" id="ARBA00022801"/>
    </source>
</evidence>
<keyword evidence="9" id="KW-1185">Reference proteome</keyword>
<dbReference type="Proteomes" id="UP000070107">
    <property type="component" value="Unassembled WGS sequence"/>
</dbReference>
<evidence type="ECO:0000313" key="8">
    <source>
        <dbReference type="EMBL" id="KXF77848.1"/>
    </source>
</evidence>
<dbReference type="RefSeq" id="WP_068881350.1">
    <property type="nucleotide sequence ID" value="NZ_LNTU01000011.1"/>
</dbReference>
<reference evidence="8 9" key="1">
    <citation type="submission" date="2015-11" db="EMBL/GenBank/DDBJ databases">
        <title>Draft genome sequence of Paramesorhizobium deserti A-3-E, a strain highly resistant to diverse beta-lactam antibiotics.</title>
        <authorList>
            <person name="Lv R."/>
            <person name="Yang X."/>
            <person name="Fang N."/>
            <person name="Guo J."/>
            <person name="Luo X."/>
            <person name="Peng F."/>
            <person name="Yang R."/>
            <person name="Cui Y."/>
            <person name="Fang C."/>
            <person name="Song Y."/>
        </authorList>
    </citation>
    <scope>NUCLEOTIDE SEQUENCE [LARGE SCALE GENOMIC DNA]</scope>
    <source>
        <strain evidence="8 9">A-3-E</strain>
    </source>
</reference>
<evidence type="ECO:0000256" key="2">
    <source>
        <dbReference type="ARBA" id="ARBA00022759"/>
    </source>
</evidence>
<comment type="caution">
    <text evidence="8">The sequence shown here is derived from an EMBL/GenBank/DDBJ whole genome shotgun (WGS) entry which is preliminary data.</text>
</comment>
<dbReference type="InterPro" id="IPR011335">
    <property type="entry name" value="Restrct_endonuc-II-like"/>
</dbReference>
<dbReference type="Gene3D" id="3.40.960.10">
    <property type="entry name" value="VSR Endonuclease"/>
    <property type="match status" value="1"/>
</dbReference>
<keyword evidence="3 6" id="KW-0227">DNA damage</keyword>
<feature type="region of interest" description="Disordered" evidence="7">
    <location>
        <begin position="1"/>
        <end position="21"/>
    </location>
</feature>
<dbReference type="SUPFAM" id="SSF52980">
    <property type="entry name" value="Restriction endonuclease-like"/>
    <property type="match status" value="1"/>
</dbReference>
<evidence type="ECO:0000256" key="5">
    <source>
        <dbReference type="ARBA" id="ARBA00023204"/>
    </source>
</evidence>
<dbReference type="OrthoDB" id="9801520at2"/>